<feature type="transmembrane region" description="Helical" evidence="4">
    <location>
        <begin position="12"/>
        <end position="30"/>
    </location>
</feature>
<organism evidence="6 7">
    <name type="scientific">Sphingobacterium kitahiroshimense</name>
    <dbReference type="NCBI Taxonomy" id="470446"/>
    <lineage>
        <taxon>Bacteria</taxon>
        <taxon>Pseudomonadati</taxon>
        <taxon>Bacteroidota</taxon>
        <taxon>Sphingobacteriia</taxon>
        <taxon>Sphingobacteriales</taxon>
        <taxon>Sphingobacteriaceae</taxon>
        <taxon>Sphingobacterium</taxon>
    </lineage>
</organism>
<keyword evidence="1" id="KW-0805">Transcription regulation</keyword>
<dbReference type="SMART" id="SM00342">
    <property type="entry name" value="HTH_ARAC"/>
    <property type="match status" value="1"/>
</dbReference>
<reference evidence="6 7" key="1">
    <citation type="submission" date="2024-04" db="EMBL/GenBank/DDBJ databases">
        <title>WGS of bacteria from Torrens River.</title>
        <authorList>
            <person name="Wyrsch E.R."/>
            <person name="Drigo B."/>
        </authorList>
    </citation>
    <scope>NUCLEOTIDE SEQUENCE [LARGE SCALE GENOMIC DNA]</scope>
    <source>
        <strain evidence="6 7">TWI391</strain>
    </source>
</reference>
<proteinExistence type="predicted"/>
<dbReference type="PANTHER" id="PTHR43280:SF34">
    <property type="entry name" value="ARAC-FAMILY TRANSCRIPTIONAL REGULATOR"/>
    <property type="match status" value="1"/>
</dbReference>
<evidence type="ECO:0000256" key="1">
    <source>
        <dbReference type="ARBA" id="ARBA00023015"/>
    </source>
</evidence>
<keyword evidence="2" id="KW-0238">DNA-binding</keyword>
<accession>A0ABV0BWV2</accession>
<sequence length="196" mass="23041">MEIEFMYDKLFLVTNGLISLVNMVLLFITFKRFKAWLMPPGDHPEEHEHKTEKLNERKISVRIRRNRRKDAGDSILMSMFTEKRLLQELEKATEELFFIKKTVSLKDLAGLLCTNQRYVSYILKKHKKLDFTSFVQQCRVDYFIKLVGQNPDLLNENMAVLASKVGFSSFSKFSTVFKAQKGITPLEYFQTLRAKR</sequence>
<keyword evidence="4" id="KW-1133">Transmembrane helix</keyword>
<dbReference type="RefSeq" id="WP_346581820.1">
    <property type="nucleotide sequence ID" value="NZ_JBDJLH010000011.1"/>
</dbReference>
<dbReference type="Proteomes" id="UP001409291">
    <property type="component" value="Unassembled WGS sequence"/>
</dbReference>
<evidence type="ECO:0000256" key="3">
    <source>
        <dbReference type="ARBA" id="ARBA00023163"/>
    </source>
</evidence>
<evidence type="ECO:0000256" key="4">
    <source>
        <dbReference type="SAM" id="Phobius"/>
    </source>
</evidence>
<keyword evidence="7" id="KW-1185">Reference proteome</keyword>
<dbReference type="Gene3D" id="1.10.10.60">
    <property type="entry name" value="Homeodomain-like"/>
    <property type="match status" value="1"/>
</dbReference>
<dbReference type="PANTHER" id="PTHR43280">
    <property type="entry name" value="ARAC-FAMILY TRANSCRIPTIONAL REGULATOR"/>
    <property type="match status" value="1"/>
</dbReference>
<dbReference type="PROSITE" id="PS01124">
    <property type="entry name" value="HTH_ARAC_FAMILY_2"/>
    <property type="match status" value="1"/>
</dbReference>
<evidence type="ECO:0000313" key="7">
    <source>
        <dbReference type="Proteomes" id="UP001409291"/>
    </source>
</evidence>
<evidence type="ECO:0000259" key="5">
    <source>
        <dbReference type="PROSITE" id="PS01124"/>
    </source>
</evidence>
<protein>
    <submittedName>
        <fullName evidence="6">Helix-turn-helix domain-containing protein</fullName>
    </submittedName>
</protein>
<gene>
    <name evidence="6" type="ORF">ABE541_16970</name>
</gene>
<keyword evidence="3" id="KW-0804">Transcription</keyword>
<feature type="domain" description="HTH araC/xylS-type" evidence="5">
    <location>
        <begin position="83"/>
        <end position="191"/>
    </location>
</feature>
<evidence type="ECO:0000256" key="2">
    <source>
        <dbReference type="ARBA" id="ARBA00023125"/>
    </source>
</evidence>
<dbReference type="InterPro" id="IPR009057">
    <property type="entry name" value="Homeodomain-like_sf"/>
</dbReference>
<dbReference type="InterPro" id="IPR018060">
    <property type="entry name" value="HTH_AraC"/>
</dbReference>
<keyword evidence="4" id="KW-0472">Membrane</keyword>
<dbReference type="EMBL" id="JBDJNQ010000008">
    <property type="protein sequence ID" value="MEN5378957.1"/>
    <property type="molecule type" value="Genomic_DNA"/>
</dbReference>
<dbReference type="SUPFAM" id="SSF46689">
    <property type="entry name" value="Homeodomain-like"/>
    <property type="match status" value="1"/>
</dbReference>
<comment type="caution">
    <text evidence="6">The sequence shown here is derived from an EMBL/GenBank/DDBJ whole genome shotgun (WGS) entry which is preliminary data.</text>
</comment>
<name>A0ABV0BWV2_9SPHI</name>
<evidence type="ECO:0000313" key="6">
    <source>
        <dbReference type="EMBL" id="MEN5378957.1"/>
    </source>
</evidence>
<dbReference type="Pfam" id="PF12833">
    <property type="entry name" value="HTH_18"/>
    <property type="match status" value="1"/>
</dbReference>
<keyword evidence="4" id="KW-0812">Transmembrane</keyword>